<sequence length="1036" mass="122402">MRKNKRYKFILPALAPIVLVSPIVASATSEKDINETFSTGKTNEEFKDWILEKINNWETKYSNYSNEINDLKNSINYALNSRYYDYKSDSTFQMKYLKKYFNLAIKIFDARLEQIFAEMVEDTKIESGESRNKSKVLEYLHQLILLDIRLNKNWYNQYIDKSNEIEYLLTNGLLIWNEDFLEKLEIIYQKFSKLPTEAITGNKWDSFSFTNLENIISDESWKIKIDDVDLDNITTQYQNDSQKIFSILKFIYRNRPINSIIEALRKIQETLLISDFKREWINSIDDILFSNSEIYKSIQQEILIFNSDVPYLMIQFLNPFLDKIKKLSKNRIPEFMDKKPQEQSLTYKTFSKYIFDFLVRMQQIPLEMISEKSEFIVDNNQDPEKYKKLFIYLSSCTRSFLTWQKTKTFEKDTPFIFKEEINLISPIIEDFVTHFVNSYKTFFVLDNNQHTYSYANSFNTVVIPSVLSNNNDFFIKNSDDILKGSFWELWNRNPNLTIFKDEPYWKRTLKFRELIKNSFETFYNAEIQGNKDKFFVNFIKSLSAAKFDTPEALFFDALTTKDEFFWQLNILNSRDDELNSYSAFGKPAVANQSDDVANTHFLNFFNLDDPLGLRSWNDRDNFDYVRLDSWNPDYTINSPKSKILDLDETVKILTNLIDIFDEIAATNKTDKLLYGWTENYLKLPIPIIKLLGIPAELEIFHINDNFREWLGSWSWWFYESQPARTFRTKIIVFKRYLENWKTRFEKYNSSFDGITLENWETFFASEPTIENDNINNDNLSELEALIESLQNQGINKDNRIDELNNQNSTKDERISELESQIVELNNQNSTKDERISELESQIVELNNQNSTKDERISKLEAQIAELKAKVDEYSKTLEDINNLENLANMTNILENANSNIRSAFNKISEFKDNVNESEKIEFERILNDIIEKSNLKQILGITQVDGSDFKEKFENLMTQMNQKVIELTHNLANKESEIVAKDREITKLNSKVKSLKTSLIVLTINFFLVAMCLTGLFLIHEKRKNKDKRKQVDSLK</sequence>
<feature type="signal peptide" evidence="3">
    <location>
        <begin position="1"/>
        <end position="27"/>
    </location>
</feature>
<dbReference type="Gene3D" id="1.10.287.1490">
    <property type="match status" value="1"/>
</dbReference>
<proteinExistence type="predicted"/>
<evidence type="ECO:0000256" key="3">
    <source>
        <dbReference type="SAM" id="SignalP"/>
    </source>
</evidence>
<keyword evidence="2" id="KW-1133">Transmembrane helix</keyword>
<dbReference type="Proteomes" id="UP000184322">
    <property type="component" value="Chromosome"/>
</dbReference>
<keyword evidence="1" id="KW-0175">Coiled coil</keyword>
<dbReference type="STRING" id="48003.BLA55_03460"/>
<dbReference type="KEGG" id="mpul:BLA55_03460"/>
<dbReference type="AlphaFoldDB" id="A0A1L4FST4"/>
<gene>
    <name evidence="4" type="ORF">BLA55_03460</name>
</gene>
<feature type="coiled-coil region" evidence="1">
    <location>
        <begin position="779"/>
        <end position="913"/>
    </location>
</feature>
<protein>
    <submittedName>
        <fullName evidence="4">Uncharacterized protein</fullName>
    </submittedName>
</protein>
<reference evidence="5" key="1">
    <citation type="submission" date="2016-10" db="EMBL/GenBank/DDBJ databases">
        <authorList>
            <person name="Beylefeld A."/>
            <person name="Abolnik C."/>
        </authorList>
    </citation>
    <scope>NUCLEOTIDE SEQUENCE [LARGE SCALE GENOMIC DNA]</scope>
    <source>
        <strain evidence="5">B359_6</strain>
    </source>
</reference>
<dbReference type="RefSeq" id="WP_073372696.1">
    <property type="nucleotide sequence ID" value="NZ_CP017813.1"/>
</dbReference>
<keyword evidence="5" id="KW-1185">Reference proteome</keyword>
<feature type="transmembrane region" description="Helical" evidence="2">
    <location>
        <begin position="999"/>
        <end position="1019"/>
    </location>
</feature>
<keyword evidence="2" id="KW-0812">Transmembrane</keyword>
<evidence type="ECO:0000313" key="5">
    <source>
        <dbReference type="Proteomes" id="UP000184322"/>
    </source>
</evidence>
<evidence type="ECO:0000256" key="2">
    <source>
        <dbReference type="SAM" id="Phobius"/>
    </source>
</evidence>
<feature type="chain" id="PRO_5013312795" evidence="3">
    <location>
        <begin position="28"/>
        <end position="1036"/>
    </location>
</feature>
<accession>A0A1L4FST4</accession>
<organism evidence="4 5">
    <name type="scientific">Mycoplasmopsis pullorum</name>
    <dbReference type="NCBI Taxonomy" id="48003"/>
    <lineage>
        <taxon>Bacteria</taxon>
        <taxon>Bacillati</taxon>
        <taxon>Mycoplasmatota</taxon>
        <taxon>Mycoplasmoidales</taxon>
        <taxon>Metamycoplasmataceae</taxon>
        <taxon>Mycoplasmopsis</taxon>
    </lineage>
</organism>
<feature type="coiled-coil region" evidence="1">
    <location>
        <begin position="950"/>
        <end position="991"/>
    </location>
</feature>
<evidence type="ECO:0000313" key="4">
    <source>
        <dbReference type="EMBL" id="APJ38691.1"/>
    </source>
</evidence>
<keyword evidence="3" id="KW-0732">Signal</keyword>
<evidence type="ECO:0000256" key="1">
    <source>
        <dbReference type="SAM" id="Coils"/>
    </source>
</evidence>
<keyword evidence="2" id="KW-0472">Membrane</keyword>
<name>A0A1L4FST4_9BACT</name>
<dbReference type="EMBL" id="CP017813">
    <property type="protein sequence ID" value="APJ38691.1"/>
    <property type="molecule type" value="Genomic_DNA"/>
</dbReference>